<gene>
    <name evidence="1" type="ORF">Pint_14464</name>
</gene>
<dbReference type="Proteomes" id="UP001163603">
    <property type="component" value="Chromosome 8"/>
</dbReference>
<evidence type="ECO:0000313" key="1">
    <source>
        <dbReference type="EMBL" id="KAJ0031873.1"/>
    </source>
</evidence>
<dbReference type="EMBL" id="CM047743">
    <property type="protein sequence ID" value="KAJ0031873.1"/>
    <property type="molecule type" value="Genomic_DNA"/>
</dbReference>
<keyword evidence="2" id="KW-1185">Reference proteome</keyword>
<accession>A0ACC0YCV3</accession>
<comment type="caution">
    <text evidence="1">The sequence shown here is derived from an EMBL/GenBank/DDBJ whole genome shotgun (WGS) entry which is preliminary data.</text>
</comment>
<organism evidence="1 2">
    <name type="scientific">Pistacia integerrima</name>
    <dbReference type="NCBI Taxonomy" id="434235"/>
    <lineage>
        <taxon>Eukaryota</taxon>
        <taxon>Viridiplantae</taxon>
        <taxon>Streptophyta</taxon>
        <taxon>Embryophyta</taxon>
        <taxon>Tracheophyta</taxon>
        <taxon>Spermatophyta</taxon>
        <taxon>Magnoliopsida</taxon>
        <taxon>eudicotyledons</taxon>
        <taxon>Gunneridae</taxon>
        <taxon>Pentapetalae</taxon>
        <taxon>rosids</taxon>
        <taxon>malvids</taxon>
        <taxon>Sapindales</taxon>
        <taxon>Anacardiaceae</taxon>
        <taxon>Pistacia</taxon>
    </lineage>
</organism>
<evidence type="ECO:0000313" key="2">
    <source>
        <dbReference type="Proteomes" id="UP001163603"/>
    </source>
</evidence>
<proteinExistence type="predicted"/>
<name>A0ACC0YCV3_9ROSI</name>
<reference evidence="2" key="1">
    <citation type="journal article" date="2023" name="G3 (Bethesda)">
        <title>Genome assembly and association tests identify interacting loci associated with vigor, precocity, and sex in interspecific pistachio rootstocks.</title>
        <authorList>
            <person name="Palmer W."/>
            <person name="Jacygrad E."/>
            <person name="Sagayaradj S."/>
            <person name="Cavanaugh K."/>
            <person name="Han R."/>
            <person name="Bertier L."/>
            <person name="Beede B."/>
            <person name="Kafkas S."/>
            <person name="Golino D."/>
            <person name="Preece J."/>
            <person name="Michelmore R."/>
        </authorList>
    </citation>
    <scope>NUCLEOTIDE SEQUENCE [LARGE SCALE GENOMIC DNA]</scope>
</reference>
<protein>
    <submittedName>
        <fullName evidence="1">Uncharacterized protein</fullName>
    </submittedName>
</protein>
<sequence>MGEVVLCKKKKRKWSWRTEKNETKKDGSSRWLGGKDFAEDGS</sequence>